<keyword evidence="11" id="KW-1185">Reference proteome</keyword>
<dbReference type="InterPro" id="IPR014729">
    <property type="entry name" value="Rossmann-like_a/b/a_fold"/>
</dbReference>
<dbReference type="Pfam" id="PF00733">
    <property type="entry name" value="Asn_synthase"/>
    <property type="match status" value="1"/>
</dbReference>
<feature type="domain" description="Glutamine amidotransferase type-2" evidence="9">
    <location>
        <begin position="1"/>
        <end position="85"/>
    </location>
</feature>
<accession>A0AAU9EM79</accession>
<dbReference type="Proteomes" id="UP001366166">
    <property type="component" value="Chromosome"/>
</dbReference>
<dbReference type="AlphaFoldDB" id="A0AAU9EM79"/>
<comment type="pathway">
    <text evidence="1">Amino-acid biosynthesis; L-asparagine biosynthesis; L-asparagine from L-aspartate (L-Gln route): step 1/1.</text>
</comment>
<dbReference type="SUPFAM" id="SSF52402">
    <property type="entry name" value="Adenine nucleotide alpha hydrolases-like"/>
    <property type="match status" value="1"/>
</dbReference>
<dbReference type="InterPro" id="IPR051786">
    <property type="entry name" value="ASN_synthetase/amidase"/>
</dbReference>
<dbReference type="InterPro" id="IPR029055">
    <property type="entry name" value="Ntn_hydrolases_N"/>
</dbReference>
<evidence type="ECO:0000256" key="6">
    <source>
        <dbReference type="ARBA" id="ARBA00022962"/>
    </source>
</evidence>
<evidence type="ECO:0000256" key="3">
    <source>
        <dbReference type="ARBA" id="ARBA00012737"/>
    </source>
</evidence>
<dbReference type="EMBL" id="AP028679">
    <property type="protein sequence ID" value="BEQ16229.1"/>
    <property type="molecule type" value="Genomic_DNA"/>
</dbReference>
<organism evidence="10 11">
    <name type="scientific">Desulfoferula mesophila</name>
    <dbReference type="NCBI Taxonomy" id="3058419"/>
    <lineage>
        <taxon>Bacteria</taxon>
        <taxon>Pseudomonadati</taxon>
        <taxon>Thermodesulfobacteriota</taxon>
        <taxon>Desulfarculia</taxon>
        <taxon>Desulfarculales</taxon>
        <taxon>Desulfarculaceae</taxon>
        <taxon>Desulfoferula</taxon>
    </lineage>
</organism>
<keyword evidence="5" id="KW-0067">ATP-binding</keyword>
<evidence type="ECO:0000256" key="8">
    <source>
        <dbReference type="PIRSR" id="PIRSR001589-3"/>
    </source>
</evidence>
<dbReference type="CDD" id="cd00712">
    <property type="entry name" value="AsnB"/>
    <property type="match status" value="1"/>
</dbReference>
<keyword evidence="4" id="KW-0547">Nucleotide-binding</keyword>
<evidence type="ECO:0000256" key="7">
    <source>
        <dbReference type="ARBA" id="ARBA00048741"/>
    </source>
</evidence>
<comment type="similarity">
    <text evidence="2">Belongs to the asparagine synthetase family.</text>
</comment>
<dbReference type="SUPFAM" id="SSF56235">
    <property type="entry name" value="N-terminal nucleophile aminohydrolases (Ntn hydrolases)"/>
    <property type="match status" value="1"/>
</dbReference>
<dbReference type="Gene3D" id="3.40.50.620">
    <property type="entry name" value="HUPs"/>
    <property type="match status" value="1"/>
</dbReference>
<evidence type="ECO:0000256" key="4">
    <source>
        <dbReference type="ARBA" id="ARBA00022741"/>
    </source>
</evidence>
<reference evidence="11" key="1">
    <citation type="journal article" date="2023" name="Arch. Microbiol.">
        <title>Desulfoferula mesophilus gen. nov. sp. nov., a mesophilic sulfate-reducing bacterium isolated from a brackish lake sediment.</title>
        <authorList>
            <person name="Watanabe T."/>
            <person name="Yabe T."/>
            <person name="Tsuji J.M."/>
            <person name="Fukui M."/>
        </authorList>
    </citation>
    <scope>NUCLEOTIDE SEQUENCE [LARGE SCALE GENOMIC DNA]</scope>
    <source>
        <strain evidence="11">12FAK</strain>
    </source>
</reference>
<proteinExistence type="inferred from homology"/>
<dbReference type="GO" id="GO:0005829">
    <property type="term" value="C:cytosol"/>
    <property type="evidence" value="ECO:0007669"/>
    <property type="project" value="TreeGrafter"/>
</dbReference>
<sequence length="531" mass="60003">MHLYERLGIDCLQYLRGMFALAILDTVEGILFVARDRMGIKPLYYYYNNGLFVAASEIKALLRHPAVPRSLNHASLDSYLTLRYVPGPDCLLHGVKKFPAANYMYYKNGNIQFKRYWTPPVAESSEMSDGEALDRFGELFNEATRIRMISERPVGLFLSGGLDSTAIAASVRRNFDKPMKTFSVGFGWKGDELSAAAATARKLGFEHHEVLCRPQDTALLPEIAWHLDEPLGDAIVLPMYLLARAASQEVTVVQSGEGADEMLGGYFMHKVVRWADLYSRFVPGLLHKGGVMALAGAMPAKFLNLLFDYPGDLGESGKLRLLELLSSFKNAGPKEHYTKVIALFTRADKLRLLRPDTLKLLEDESLPVEKARLKRLSLSELLALQFDHWLPDDILCKLDKLTMAHSLEGRVPFMDHVLVEFLLSLPPRQKLTLFSNKVILRRWLKANAHPEMASKKKIPFYIPLEQYLSQEPLKSLIGDYLSEERIGRAGIFNPNEVARLRRLSAGHGVLASKQLFSLLMFEMWREKFLGA</sequence>
<evidence type="ECO:0000313" key="10">
    <source>
        <dbReference type="EMBL" id="BEQ16229.1"/>
    </source>
</evidence>
<evidence type="ECO:0000256" key="2">
    <source>
        <dbReference type="ARBA" id="ARBA00005752"/>
    </source>
</evidence>
<evidence type="ECO:0000256" key="1">
    <source>
        <dbReference type="ARBA" id="ARBA00005187"/>
    </source>
</evidence>
<evidence type="ECO:0000256" key="5">
    <source>
        <dbReference type="ARBA" id="ARBA00022840"/>
    </source>
</evidence>
<dbReference type="PANTHER" id="PTHR43284">
    <property type="entry name" value="ASPARAGINE SYNTHETASE (GLUTAMINE-HYDROLYZING)"/>
    <property type="match status" value="1"/>
</dbReference>
<dbReference type="GO" id="GO:0006529">
    <property type="term" value="P:asparagine biosynthetic process"/>
    <property type="evidence" value="ECO:0007669"/>
    <property type="project" value="InterPro"/>
</dbReference>
<dbReference type="PIRSF" id="PIRSF001589">
    <property type="entry name" value="Asn_synthetase_glu-h"/>
    <property type="match status" value="1"/>
</dbReference>
<evidence type="ECO:0000259" key="9">
    <source>
        <dbReference type="PROSITE" id="PS51278"/>
    </source>
</evidence>
<dbReference type="Pfam" id="PF13537">
    <property type="entry name" value="GATase_7"/>
    <property type="match status" value="1"/>
</dbReference>
<dbReference type="KEGG" id="dmp:FAK_32950"/>
<dbReference type="CDD" id="cd01991">
    <property type="entry name" value="Asn_synthase_B_C"/>
    <property type="match status" value="1"/>
</dbReference>
<gene>
    <name evidence="10" type="primary">asnB-2</name>
    <name evidence="10" type="ORF">FAK_32950</name>
</gene>
<evidence type="ECO:0000313" key="11">
    <source>
        <dbReference type="Proteomes" id="UP001366166"/>
    </source>
</evidence>
<dbReference type="PANTHER" id="PTHR43284:SF1">
    <property type="entry name" value="ASPARAGINE SYNTHETASE"/>
    <property type="match status" value="1"/>
</dbReference>
<dbReference type="EC" id="6.3.5.4" evidence="3"/>
<dbReference type="Gene3D" id="3.60.20.10">
    <property type="entry name" value="Glutamine Phosphoribosylpyrophosphate, subunit 1, domain 1"/>
    <property type="match status" value="1"/>
</dbReference>
<dbReference type="InterPro" id="IPR017932">
    <property type="entry name" value="GATase_2_dom"/>
</dbReference>
<dbReference type="NCBIfam" id="TIGR01536">
    <property type="entry name" value="asn_synth_AEB"/>
    <property type="match status" value="1"/>
</dbReference>
<comment type="catalytic activity">
    <reaction evidence="7">
        <text>L-aspartate + L-glutamine + ATP + H2O = L-asparagine + L-glutamate + AMP + diphosphate + H(+)</text>
        <dbReference type="Rhea" id="RHEA:12228"/>
        <dbReference type="ChEBI" id="CHEBI:15377"/>
        <dbReference type="ChEBI" id="CHEBI:15378"/>
        <dbReference type="ChEBI" id="CHEBI:29985"/>
        <dbReference type="ChEBI" id="CHEBI:29991"/>
        <dbReference type="ChEBI" id="CHEBI:30616"/>
        <dbReference type="ChEBI" id="CHEBI:33019"/>
        <dbReference type="ChEBI" id="CHEBI:58048"/>
        <dbReference type="ChEBI" id="CHEBI:58359"/>
        <dbReference type="ChEBI" id="CHEBI:456215"/>
        <dbReference type="EC" id="6.3.5.4"/>
    </reaction>
</comment>
<dbReference type="InterPro" id="IPR006426">
    <property type="entry name" value="Asn_synth_AEB"/>
</dbReference>
<keyword evidence="6" id="KW-0315">Glutamine amidotransferase</keyword>
<feature type="site" description="Important for beta-aspartyl-AMP intermediate formation" evidence="8">
    <location>
        <position position="257"/>
    </location>
</feature>
<dbReference type="GO" id="GO:0004066">
    <property type="term" value="F:asparagine synthase (glutamine-hydrolyzing) activity"/>
    <property type="evidence" value="ECO:0007669"/>
    <property type="project" value="UniProtKB-EC"/>
</dbReference>
<name>A0AAU9EM79_9BACT</name>
<dbReference type="InterPro" id="IPR001962">
    <property type="entry name" value="Asn_synthase"/>
</dbReference>
<dbReference type="PROSITE" id="PS51278">
    <property type="entry name" value="GATASE_TYPE_2"/>
    <property type="match status" value="1"/>
</dbReference>
<protein>
    <recommendedName>
        <fullName evidence="3">asparagine synthase (glutamine-hydrolyzing)</fullName>
        <ecNumber evidence="3">6.3.5.4</ecNumber>
    </recommendedName>
</protein>
<dbReference type="InterPro" id="IPR033738">
    <property type="entry name" value="AsnB_N"/>
</dbReference>
<dbReference type="GO" id="GO:0005524">
    <property type="term" value="F:ATP binding"/>
    <property type="evidence" value="ECO:0007669"/>
    <property type="project" value="UniProtKB-KW"/>
</dbReference>